<dbReference type="Proteomes" id="UP000010931">
    <property type="component" value="Unassembled WGS sequence"/>
</dbReference>
<dbReference type="PATRIC" id="fig|698760.3.peg.4429"/>
<gene>
    <name evidence="1" type="ORF">STRTUCAR8_09516</name>
</gene>
<evidence type="ECO:0000313" key="1">
    <source>
        <dbReference type="EMBL" id="ELP66800.1"/>
    </source>
</evidence>
<sequence length="122" mass="13753">MPVEQFTHGMERGRRPRPLLQLRAQFDIRGVGRGSRGWGIRQACVFHVCIPPRTTRVLVHTQGYATLPTKRQDPTKQGIGIANTRGRQLFWSGESAGASRTCRGRKDRPHADVHTFAQLIEP</sequence>
<dbReference type="AlphaFoldDB" id="L7F7Y6"/>
<name>L7F7Y6_STRT8</name>
<organism evidence="1 2">
    <name type="scientific">Streptomyces turgidiscabies (strain Car8)</name>
    <dbReference type="NCBI Taxonomy" id="698760"/>
    <lineage>
        <taxon>Bacteria</taxon>
        <taxon>Bacillati</taxon>
        <taxon>Actinomycetota</taxon>
        <taxon>Actinomycetes</taxon>
        <taxon>Kitasatosporales</taxon>
        <taxon>Streptomycetaceae</taxon>
        <taxon>Streptomyces</taxon>
    </lineage>
</organism>
<reference evidence="1 2" key="1">
    <citation type="journal article" date="2011" name="Plasmid">
        <title>Streptomyces turgidiscabies Car8 contains a modular pathogenicity island that shares virulence genes with other actinobacterial plant pathogens.</title>
        <authorList>
            <person name="Huguet-Tapia J.C."/>
            <person name="Badger J.H."/>
            <person name="Loria R."/>
            <person name="Pettis G.S."/>
        </authorList>
    </citation>
    <scope>NUCLEOTIDE SEQUENCE [LARGE SCALE GENOMIC DNA]</scope>
    <source>
        <strain evidence="1 2">Car8</strain>
    </source>
</reference>
<dbReference type="EMBL" id="AEJB01000327">
    <property type="protein sequence ID" value="ELP66800.1"/>
    <property type="molecule type" value="Genomic_DNA"/>
</dbReference>
<evidence type="ECO:0000313" key="2">
    <source>
        <dbReference type="Proteomes" id="UP000010931"/>
    </source>
</evidence>
<protein>
    <submittedName>
        <fullName evidence="1">Uncharacterized protein</fullName>
    </submittedName>
</protein>
<proteinExistence type="predicted"/>
<keyword evidence="2" id="KW-1185">Reference proteome</keyword>
<comment type="caution">
    <text evidence="1">The sequence shown here is derived from an EMBL/GenBank/DDBJ whole genome shotgun (WGS) entry which is preliminary data.</text>
</comment>
<accession>L7F7Y6</accession>